<comment type="caution">
    <text evidence="2">The sequence shown here is derived from an EMBL/GenBank/DDBJ whole genome shotgun (WGS) entry which is preliminary data.</text>
</comment>
<feature type="region of interest" description="Disordered" evidence="1">
    <location>
        <begin position="448"/>
        <end position="469"/>
    </location>
</feature>
<name>A0A5C6D7C7_9BACT</name>
<dbReference type="EMBL" id="SJPV01000014">
    <property type="protein sequence ID" value="TWU31955.1"/>
    <property type="molecule type" value="Genomic_DNA"/>
</dbReference>
<gene>
    <name evidence="2" type="ORF">Poly41_58430</name>
</gene>
<dbReference type="OrthoDB" id="9794954at2"/>
<proteinExistence type="predicted"/>
<sequence length="621" mass="69137">MQPSIKERIQNAWTPVGAELLGVIHQTISELDDLLKLDEYRQHGHEPAKLQEAMGPFAAASMNLDSLSHVLSQGRSARLLSPQRKQRIEKLLATLSAIRLDFEANPPMPVFVSMERPESEIEVAVDRHLRGIAALFQNLHIAQLEIRAKYQPDQHDGFFSDFRWHQLSPAEIERCPPFVVVAELDQDDAASIQKMVSLLGSRQPITILALRRSLKKVYPPAPDPINPTTATLELFPLFMRGVYAVQACIANHCFDDLLRQGITSSRPALVSLFWDDQVDDVELRDRSEKALLSRAFPTFTYDPDGGTDLASCLDLSTNPGLGHDWGTDLDLGRENETASAMQDRPYTFADFAFAESAFAGSFDELPAMASREATVPLLEYLSMTRPQRIGRIPYVNVVGSDGALIEQVPSADIVTQTSERMQLWRTLQELSGAHSPYVKRAVKETHTRVSSEHKTVQQNLRQELEQDADRREKAAVANAVRNLTAHLTGSHPGSIRLEELFGISEPVPEAEIDQESDTPPSPPKRVSPAAEPAKAVPPSGDGAWLETPLCTSCDECISVNDRIFAYNENKKAIIKNPKGGPYKDLVRAAEKCTAEIIHPGKPWDPSEKDVQKWVERAKRFQ</sequence>
<dbReference type="RefSeq" id="WP_146530601.1">
    <property type="nucleotide sequence ID" value="NZ_SJPV01000014.1"/>
</dbReference>
<evidence type="ECO:0000313" key="2">
    <source>
        <dbReference type="EMBL" id="TWU31955.1"/>
    </source>
</evidence>
<keyword evidence="3" id="KW-1185">Reference proteome</keyword>
<evidence type="ECO:0000256" key="1">
    <source>
        <dbReference type="SAM" id="MobiDB-lite"/>
    </source>
</evidence>
<evidence type="ECO:0000313" key="3">
    <source>
        <dbReference type="Proteomes" id="UP000319143"/>
    </source>
</evidence>
<protein>
    <recommendedName>
        <fullName evidence="4">Ferredoxin</fullName>
    </recommendedName>
</protein>
<evidence type="ECO:0008006" key="4">
    <source>
        <dbReference type="Google" id="ProtNLM"/>
    </source>
</evidence>
<feature type="region of interest" description="Disordered" evidence="1">
    <location>
        <begin position="510"/>
        <end position="541"/>
    </location>
</feature>
<dbReference type="Gene3D" id="3.30.70.20">
    <property type="match status" value="1"/>
</dbReference>
<organism evidence="2 3">
    <name type="scientific">Novipirellula artificiosorum</name>
    <dbReference type="NCBI Taxonomy" id="2528016"/>
    <lineage>
        <taxon>Bacteria</taxon>
        <taxon>Pseudomonadati</taxon>
        <taxon>Planctomycetota</taxon>
        <taxon>Planctomycetia</taxon>
        <taxon>Pirellulales</taxon>
        <taxon>Pirellulaceae</taxon>
        <taxon>Novipirellula</taxon>
    </lineage>
</organism>
<dbReference type="Proteomes" id="UP000319143">
    <property type="component" value="Unassembled WGS sequence"/>
</dbReference>
<reference evidence="2 3" key="1">
    <citation type="submission" date="2019-02" db="EMBL/GenBank/DDBJ databases">
        <title>Deep-cultivation of Planctomycetes and their phenomic and genomic characterization uncovers novel biology.</title>
        <authorList>
            <person name="Wiegand S."/>
            <person name="Jogler M."/>
            <person name="Boedeker C."/>
            <person name="Pinto D."/>
            <person name="Vollmers J."/>
            <person name="Rivas-Marin E."/>
            <person name="Kohn T."/>
            <person name="Peeters S.H."/>
            <person name="Heuer A."/>
            <person name="Rast P."/>
            <person name="Oberbeckmann S."/>
            <person name="Bunk B."/>
            <person name="Jeske O."/>
            <person name="Meyerdierks A."/>
            <person name="Storesund J.E."/>
            <person name="Kallscheuer N."/>
            <person name="Luecker S."/>
            <person name="Lage O.M."/>
            <person name="Pohl T."/>
            <person name="Merkel B.J."/>
            <person name="Hornburger P."/>
            <person name="Mueller R.-W."/>
            <person name="Bruemmer F."/>
            <person name="Labrenz M."/>
            <person name="Spormann A.M."/>
            <person name="Op Den Camp H."/>
            <person name="Overmann J."/>
            <person name="Amann R."/>
            <person name="Jetten M.S.M."/>
            <person name="Mascher T."/>
            <person name="Medema M.H."/>
            <person name="Devos D.P."/>
            <person name="Kaster A.-K."/>
            <person name="Ovreas L."/>
            <person name="Rohde M."/>
            <person name="Galperin M.Y."/>
            <person name="Jogler C."/>
        </authorList>
    </citation>
    <scope>NUCLEOTIDE SEQUENCE [LARGE SCALE GENOMIC DNA]</scope>
    <source>
        <strain evidence="2 3">Poly41</strain>
    </source>
</reference>
<accession>A0A5C6D7C7</accession>
<dbReference type="AlphaFoldDB" id="A0A5C6D7C7"/>